<feature type="transmembrane region" description="Helical" evidence="1">
    <location>
        <begin position="47"/>
        <end position="70"/>
    </location>
</feature>
<dbReference type="EMBL" id="VSSQ01135680">
    <property type="protein sequence ID" value="MPN60419.1"/>
    <property type="molecule type" value="Genomic_DNA"/>
</dbReference>
<organism evidence="2">
    <name type="scientific">bioreactor metagenome</name>
    <dbReference type="NCBI Taxonomy" id="1076179"/>
    <lineage>
        <taxon>unclassified sequences</taxon>
        <taxon>metagenomes</taxon>
        <taxon>ecological metagenomes</taxon>
    </lineage>
</organism>
<keyword evidence="1" id="KW-0812">Transmembrane</keyword>
<comment type="caution">
    <text evidence="2">The sequence shown here is derived from an EMBL/GenBank/DDBJ whole genome shotgun (WGS) entry which is preliminary data.</text>
</comment>
<dbReference type="AlphaFoldDB" id="A0A645JCE5"/>
<evidence type="ECO:0000256" key="1">
    <source>
        <dbReference type="SAM" id="Phobius"/>
    </source>
</evidence>
<evidence type="ECO:0000313" key="2">
    <source>
        <dbReference type="EMBL" id="MPN60419.1"/>
    </source>
</evidence>
<feature type="transmembrane region" description="Helical" evidence="1">
    <location>
        <begin position="16"/>
        <end position="35"/>
    </location>
</feature>
<protein>
    <submittedName>
        <fullName evidence="2">Uncharacterized protein</fullName>
    </submittedName>
</protein>
<sequence>MPLCDVTHSILRFVELVIPALHIVLNIAILCIGIYKQVAYRFHIQFQVNIGICLLSGITIPILVGVEVFVRVAHP</sequence>
<keyword evidence="1" id="KW-0472">Membrane</keyword>
<name>A0A645JCE5_9ZZZZ</name>
<reference evidence="2" key="1">
    <citation type="submission" date="2019-08" db="EMBL/GenBank/DDBJ databases">
        <authorList>
            <person name="Kucharzyk K."/>
            <person name="Murdoch R.W."/>
            <person name="Higgins S."/>
            <person name="Loffler F."/>
        </authorList>
    </citation>
    <scope>NUCLEOTIDE SEQUENCE</scope>
</reference>
<gene>
    <name evidence="2" type="ORF">SDC9_208147</name>
</gene>
<proteinExistence type="predicted"/>
<accession>A0A645JCE5</accession>
<keyword evidence="1" id="KW-1133">Transmembrane helix</keyword>